<evidence type="ECO:0000256" key="4">
    <source>
        <dbReference type="ARBA" id="ARBA00023163"/>
    </source>
</evidence>
<dbReference type="InterPro" id="IPR050815">
    <property type="entry name" value="TF_fung"/>
</dbReference>
<evidence type="ECO:0000256" key="2">
    <source>
        <dbReference type="ARBA" id="ARBA00022723"/>
    </source>
</evidence>
<dbReference type="InterPro" id="IPR007219">
    <property type="entry name" value="XnlR_reg_dom"/>
</dbReference>
<dbReference type="CDD" id="cd12148">
    <property type="entry name" value="fungal_TF_MHR"/>
    <property type="match status" value="1"/>
</dbReference>
<dbReference type="GO" id="GO:0006351">
    <property type="term" value="P:DNA-templated transcription"/>
    <property type="evidence" value="ECO:0007669"/>
    <property type="project" value="InterPro"/>
</dbReference>
<comment type="subcellular location">
    <subcellularLocation>
        <location evidence="1">Nucleus</location>
    </subcellularLocation>
</comment>
<accession>A0A0C3KN16</accession>
<gene>
    <name evidence="8" type="ORF">M407DRAFT_27717</name>
</gene>
<evidence type="ECO:0000256" key="6">
    <source>
        <dbReference type="SAM" id="MobiDB-lite"/>
    </source>
</evidence>
<name>A0A0C3KN16_9AGAM</name>
<evidence type="ECO:0000259" key="7">
    <source>
        <dbReference type="Pfam" id="PF04082"/>
    </source>
</evidence>
<dbReference type="PANTHER" id="PTHR47338">
    <property type="entry name" value="ZN(II)2CYS6 TRANSCRIPTION FACTOR (EUROFUNG)-RELATED"/>
    <property type="match status" value="1"/>
</dbReference>
<sequence>MAGPASSIKFLGNLSQTANPLNAPSEPNCTYDDPDYKPIGPKSRIMTLEAENAELRALLQLANDKVAQCTCGASKIYQPNGSGADVDSIAPSDSASILGNSNLTLPPQPTSAVAISNTSPTSDSVTAPISIGNLLVPPEQWDVPGIGSFSPPTPSPAGSPGSYELTTDVWPRNIPPPETLYHLVETFFSSVPLATRLIHKPTFMTSLRQVPTSPGFPHVSLLHAICGIGSLYSPIIRESRREPERRPARPFASGIISDPKGIDGVQGESYSPLRMEDIFGPTPQSFGAMHIQWARELSKSAARMGDRLLQQAQASIIITWYYYSTGGIIGCYAWMRLHVSEGFGPLSRFPAKMLFLLGSPKNHIEAETARNVFWIAYVMERIFTGGTVWPPKICDEDVSQLLPCRLSDFLSGTFVPTQGRQTMFSENVHCQHPSLTTDSWTLYIKATILISRVKNFNGRYHITSKIRTPGTPISPTESEEFCRLDRAINEFTQQIPWAFREPVETSVDPLLYMAHLLPHVASIQLHDPHANFDDSANISALRLFTAVGSMLDLVHKVLATSFDLIYLDHSTSFCWFVAGATIIRFLKVATEQGNEDSIGQLSQHLQTVKFVLGNLGGRTAVGLHQINLLNELYDDEVVPASKRNAGQLVQWRSSAPDTSASISKAFSF</sequence>
<reference evidence="9" key="2">
    <citation type="submission" date="2015-01" db="EMBL/GenBank/DDBJ databases">
        <title>Evolutionary Origins and Diversification of the Mycorrhizal Mutualists.</title>
        <authorList>
            <consortium name="DOE Joint Genome Institute"/>
            <consortium name="Mycorrhizal Genomics Consortium"/>
            <person name="Kohler A."/>
            <person name="Kuo A."/>
            <person name="Nagy L.G."/>
            <person name="Floudas D."/>
            <person name="Copeland A."/>
            <person name="Barry K.W."/>
            <person name="Cichocki N."/>
            <person name="Veneault-Fourrey C."/>
            <person name="LaButti K."/>
            <person name="Lindquist E.A."/>
            <person name="Lipzen A."/>
            <person name="Lundell T."/>
            <person name="Morin E."/>
            <person name="Murat C."/>
            <person name="Riley R."/>
            <person name="Ohm R."/>
            <person name="Sun H."/>
            <person name="Tunlid A."/>
            <person name="Henrissat B."/>
            <person name="Grigoriev I.V."/>
            <person name="Hibbett D.S."/>
            <person name="Martin F."/>
        </authorList>
    </citation>
    <scope>NUCLEOTIDE SEQUENCE [LARGE SCALE GENOMIC DNA]</scope>
    <source>
        <strain evidence="9">MUT 4182</strain>
    </source>
</reference>
<keyword evidence="2" id="KW-0479">Metal-binding</keyword>
<dbReference type="GO" id="GO:0000981">
    <property type="term" value="F:DNA-binding transcription factor activity, RNA polymerase II-specific"/>
    <property type="evidence" value="ECO:0007669"/>
    <property type="project" value="InterPro"/>
</dbReference>
<proteinExistence type="predicted"/>
<keyword evidence="4" id="KW-0804">Transcription</keyword>
<dbReference type="HOGENOM" id="CLU_009416_0_0_1"/>
<dbReference type="Proteomes" id="UP000054248">
    <property type="component" value="Unassembled WGS sequence"/>
</dbReference>
<evidence type="ECO:0000313" key="8">
    <source>
        <dbReference type="EMBL" id="KIO22763.1"/>
    </source>
</evidence>
<feature type="region of interest" description="Disordered" evidence="6">
    <location>
        <begin position="239"/>
        <end position="263"/>
    </location>
</feature>
<dbReference type="GO" id="GO:0003677">
    <property type="term" value="F:DNA binding"/>
    <property type="evidence" value="ECO:0007669"/>
    <property type="project" value="InterPro"/>
</dbReference>
<dbReference type="EMBL" id="KN823101">
    <property type="protein sequence ID" value="KIO22763.1"/>
    <property type="molecule type" value="Genomic_DNA"/>
</dbReference>
<evidence type="ECO:0000256" key="3">
    <source>
        <dbReference type="ARBA" id="ARBA00023015"/>
    </source>
</evidence>
<keyword evidence="9" id="KW-1185">Reference proteome</keyword>
<dbReference type="PANTHER" id="PTHR47338:SF29">
    <property type="entry name" value="ZN(2)-C6 FUNGAL-TYPE DOMAIN-CONTAINING PROTEIN"/>
    <property type="match status" value="1"/>
</dbReference>
<dbReference type="AlphaFoldDB" id="A0A0C3KN16"/>
<dbReference type="Pfam" id="PF04082">
    <property type="entry name" value="Fungal_trans"/>
    <property type="match status" value="1"/>
</dbReference>
<feature type="domain" description="Xylanolytic transcriptional activator regulatory" evidence="7">
    <location>
        <begin position="195"/>
        <end position="423"/>
    </location>
</feature>
<dbReference type="GO" id="GO:0008270">
    <property type="term" value="F:zinc ion binding"/>
    <property type="evidence" value="ECO:0007669"/>
    <property type="project" value="InterPro"/>
</dbReference>
<evidence type="ECO:0000256" key="5">
    <source>
        <dbReference type="ARBA" id="ARBA00023242"/>
    </source>
</evidence>
<evidence type="ECO:0000313" key="9">
    <source>
        <dbReference type="Proteomes" id="UP000054248"/>
    </source>
</evidence>
<dbReference type="OrthoDB" id="39175at2759"/>
<dbReference type="GO" id="GO:0005634">
    <property type="term" value="C:nucleus"/>
    <property type="evidence" value="ECO:0007669"/>
    <property type="project" value="UniProtKB-SubCell"/>
</dbReference>
<keyword evidence="3" id="KW-0805">Transcription regulation</keyword>
<evidence type="ECO:0000256" key="1">
    <source>
        <dbReference type="ARBA" id="ARBA00004123"/>
    </source>
</evidence>
<organism evidence="8 9">
    <name type="scientific">Tulasnella calospora MUT 4182</name>
    <dbReference type="NCBI Taxonomy" id="1051891"/>
    <lineage>
        <taxon>Eukaryota</taxon>
        <taxon>Fungi</taxon>
        <taxon>Dikarya</taxon>
        <taxon>Basidiomycota</taxon>
        <taxon>Agaricomycotina</taxon>
        <taxon>Agaricomycetes</taxon>
        <taxon>Cantharellales</taxon>
        <taxon>Tulasnellaceae</taxon>
        <taxon>Tulasnella</taxon>
    </lineage>
</organism>
<protein>
    <recommendedName>
        <fullName evidence="7">Xylanolytic transcriptional activator regulatory domain-containing protein</fullName>
    </recommendedName>
</protein>
<keyword evidence="5" id="KW-0539">Nucleus</keyword>
<reference evidence="8 9" key="1">
    <citation type="submission" date="2014-04" db="EMBL/GenBank/DDBJ databases">
        <authorList>
            <consortium name="DOE Joint Genome Institute"/>
            <person name="Kuo A."/>
            <person name="Girlanda M."/>
            <person name="Perotto S."/>
            <person name="Kohler A."/>
            <person name="Nagy L.G."/>
            <person name="Floudas D."/>
            <person name="Copeland A."/>
            <person name="Barry K.W."/>
            <person name="Cichocki N."/>
            <person name="Veneault-Fourrey C."/>
            <person name="LaButti K."/>
            <person name="Lindquist E.A."/>
            <person name="Lipzen A."/>
            <person name="Lundell T."/>
            <person name="Morin E."/>
            <person name="Murat C."/>
            <person name="Sun H."/>
            <person name="Tunlid A."/>
            <person name="Henrissat B."/>
            <person name="Grigoriev I.V."/>
            <person name="Hibbett D.S."/>
            <person name="Martin F."/>
            <person name="Nordberg H.P."/>
            <person name="Cantor M.N."/>
            <person name="Hua S.X."/>
        </authorList>
    </citation>
    <scope>NUCLEOTIDE SEQUENCE [LARGE SCALE GENOMIC DNA]</scope>
    <source>
        <strain evidence="8 9">MUT 4182</strain>
    </source>
</reference>